<keyword evidence="1" id="KW-0732">Signal</keyword>
<feature type="chain" id="PRO_5045929100" description="YXWGXW repeat-containing protein" evidence="1">
    <location>
        <begin position="24"/>
        <end position="97"/>
    </location>
</feature>
<comment type="caution">
    <text evidence="2">The sequence shown here is derived from an EMBL/GenBank/DDBJ whole genome shotgun (WGS) entry which is preliminary data.</text>
</comment>
<dbReference type="EMBL" id="JBHTIA010000003">
    <property type="protein sequence ID" value="MFD0764761.1"/>
    <property type="molecule type" value="Genomic_DNA"/>
</dbReference>
<evidence type="ECO:0008006" key="4">
    <source>
        <dbReference type="Google" id="ProtNLM"/>
    </source>
</evidence>
<protein>
    <recommendedName>
        <fullName evidence="4">YXWGXW repeat-containing protein</fullName>
    </recommendedName>
</protein>
<accession>A0ABW2ZF06</accession>
<evidence type="ECO:0000313" key="2">
    <source>
        <dbReference type="EMBL" id="MFD0764761.1"/>
    </source>
</evidence>
<dbReference type="RefSeq" id="WP_377140721.1">
    <property type="nucleotide sequence ID" value="NZ_JBHTIA010000003.1"/>
</dbReference>
<sequence length="97" mass="11280">MKTLSKIGMIGAIAGSLFLSSCATEGYVAEQPVEPVYVRPVAPYANAYWVPGEWVYSGRRYVYRNGYYVRPRANRVYVQGNWIRGQRGYVWRRGHWR</sequence>
<organism evidence="2 3">
    <name type="scientific">Mucilaginibacter lutimaris</name>
    <dbReference type="NCBI Taxonomy" id="931629"/>
    <lineage>
        <taxon>Bacteria</taxon>
        <taxon>Pseudomonadati</taxon>
        <taxon>Bacteroidota</taxon>
        <taxon>Sphingobacteriia</taxon>
        <taxon>Sphingobacteriales</taxon>
        <taxon>Sphingobacteriaceae</taxon>
        <taxon>Mucilaginibacter</taxon>
    </lineage>
</organism>
<evidence type="ECO:0000313" key="3">
    <source>
        <dbReference type="Proteomes" id="UP001597073"/>
    </source>
</evidence>
<reference evidence="3" key="1">
    <citation type="journal article" date="2019" name="Int. J. Syst. Evol. Microbiol.">
        <title>The Global Catalogue of Microorganisms (GCM) 10K type strain sequencing project: providing services to taxonomists for standard genome sequencing and annotation.</title>
        <authorList>
            <consortium name="The Broad Institute Genomics Platform"/>
            <consortium name="The Broad Institute Genome Sequencing Center for Infectious Disease"/>
            <person name="Wu L."/>
            <person name="Ma J."/>
        </authorList>
    </citation>
    <scope>NUCLEOTIDE SEQUENCE [LARGE SCALE GENOMIC DNA]</scope>
    <source>
        <strain evidence="3">CCUG 60742</strain>
    </source>
</reference>
<feature type="signal peptide" evidence="1">
    <location>
        <begin position="1"/>
        <end position="23"/>
    </location>
</feature>
<evidence type="ECO:0000256" key="1">
    <source>
        <dbReference type="SAM" id="SignalP"/>
    </source>
</evidence>
<name>A0ABW2ZF06_9SPHI</name>
<dbReference type="PROSITE" id="PS51257">
    <property type="entry name" value="PROKAR_LIPOPROTEIN"/>
    <property type="match status" value="1"/>
</dbReference>
<keyword evidence="3" id="KW-1185">Reference proteome</keyword>
<proteinExistence type="predicted"/>
<dbReference type="Proteomes" id="UP001597073">
    <property type="component" value="Unassembled WGS sequence"/>
</dbReference>
<gene>
    <name evidence="2" type="ORF">ACFQZI_07830</name>
</gene>